<keyword evidence="2" id="KW-0732">Signal</keyword>
<dbReference type="Gramene" id="EES20073">
    <property type="protein sequence ID" value="EES20073"/>
    <property type="gene ID" value="SORBI_3009G258700"/>
</dbReference>
<dbReference type="GO" id="GO:0005615">
    <property type="term" value="C:extracellular space"/>
    <property type="evidence" value="ECO:0000318"/>
    <property type="project" value="GO_Central"/>
</dbReference>
<dbReference type="HOGENOM" id="CLU_092970_0_0_1"/>
<feature type="domain" description="SCP" evidence="3">
    <location>
        <begin position="125"/>
        <end position="259"/>
    </location>
</feature>
<dbReference type="AlphaFoldDB" id="C5YX29"/>
<reference evidence="5" key="2">
    <citation type="journal article" date="2018" name="Plant J.">
        <title>The Sorghum bicolor reference genome: improved assembly, gene annotations, a transcriptome atlas, and signatures of genome organization.</title>
        <authorList>
            <person name="McCormick R.F."/>
            <person name="Truong S.K."/>
            <person name="Sreedasyam A."/>
            <person name="Jenkins J."/>
            <person name="Shu S."/>
            <person name="Sims D."/>
            <person name="Kennedy M."/>
            <person name="Amirebrahimi M."/>
            <person name="Weers B.D."/>
            <person name="McKinley B."/>
            <person name="Mattison A."/>
            <person name="Morishige D.T."/>
            <person name="Grimwood J."/>
            <person name="Schmutz J."/>
            <person name="Mullet J.E."/>
        </authorList>
    </citation>
    <scope>NUCLEOTIDE SEQUENCE [LARGE SCALE GENOMIC DNA]</scope>
    <source>
        <strain evidence="5">cv. BTx623</strain>
    </source>
</reference>
<evidence type="ECO:0000313" key="4">
    <source>
        <dbReference type="EMBL" id="EES20073.1"/>
    </source>
</evidence>
<dbReference type="OrthoDB" id="337038at2759"/>
<dbReference type="InterPro" id="IPR001283">
    <property type="entry name" value="CRISP-related"/>
</dbReference>
<feature type="compositionally biased region" description="Basic and acidic residues" evidence="1">
    <location>
        <begin position="67"/>
        <end position="87"/>
    </location>
</feature>
<reference evidence="4 5" key="1">
    <citation type="journal article" date="2009" name="Nature">
        <title>The Sorghum bicolor genome and the diversification of grasses.</title>
        <authorList>
            <person name="Paterson A.H."/>
            <person name="Bowers J.E."/>
            <person name="Bruggmann R."/>
            <person name="Dubchak I."/>
            <person name="Grimwood J."/>
            <person name="Gundlach H."/>
            <person name="Haberer G."/>
            <person name="Hellsten U."/>
            <person name="Mitros T."/>
            <person name="Poliakov A."/>
            <person name="Schmutz J."/>
            <person name="Spannagl M."/>
            <person name="Tang H."/>
            <person name="Wang X."/>
            <person name="Wicker T."/>
            <person name="Bharti A.K."/>
            <person name="Chapman J."/>
            <person name="Feltus F.A."/>
            <person name="Gowik U."/>
            <person name="Grigoriev I.V."/>
            <person name="Lyons E."/>
            <person name="Maher C.A."/>
            <person name="Martis M."/>
            <person name="Narechania A."/>
            <person name="Otillar R.P."/>
            <person name="Penning B.W."/>
            <person name="Salamov A.A."/>
            <person name="Wang Y."/>
            <person name="Zhang L."/>
            <person name="Carpita N.C."/>
            <person name="Freeling M."/>
            <person name="Gingle A.R."/>
            <person name="Hash C.T."/>
            <person name="Keller B."/>
            <person name="Klein P."/>
            <person name="Kresovich S."/>
            <person name="McCann M.C."/>
            <person name="Ming R."/>
            <person name="Peterson D.G."/>
            <person name="Mehboob-ur-Rahman"/>
            <person name="Ware D."/>
            <person name="Westhoff P."/>
            <person name="Mayer K.F."/>
            <person name="Messing J."/>
            <person name="Rokhsar D.S."/>
        </authorList>
    </citation>
    <scope>NUCLEOTIDE SEQUENCE [LARGE SCALE GENOMIC DNA]</scope>
    <source>
        <strain evidence="5">cv. BTx623</strain>
    </source>
</reference>
<dbReference type="KEGG" id="sbi:8066569"/>
<gene>
    <name evidence="4" type="ORF">SORBI_3009G258700</name>
</gene>
<dbReference type="InterPro" id="IPR035940">
    <property type="entry name" value="CAP_sf"/>
</dbReference>
<feature type="chain" id="PRO_5002960773" description="SCP domain-containing protein" evidence="2">
    <location>
        <begin position="24"/>
        <end position="269"/>
    </location>
</feature>
<dbReference type="InParanoid" id="C5YX29"/>
<dbReference type="SUPFAM" id="SSF55797">
    <property type="entry name" value="PR-1-like"/>
    <property type="match status" value="1"/>
</dbReference>
<feature type="region of interest" description="Disordered" evidence="1">
    <location>
        <begin position="29"/>
        <end position="95"/>
    </location>
</feature>
<dbReference type="eggNOG" id="KOG3017">
    <property type="taxonomic scope" value="Eukaryota"/>
</dbReference>
<dbReference type="PRINTS" id="PR00837">
    <property type="entry name" value="V5TPXLIKE"/>
</dbReference>
<dbReference type="EMBL" id="CM000768">
    <property type="protein sequence ID" value="EES20073.1"/>
    <property type="molecule type" value="Genomic_DNA"/>
</dbReference>
<evidence type="ECO:0000259" key="3">
    <source>
        <dbReference type="SMART" id="SM00198"/>
    </source>
</evidence>
<evidence type="ECO:0000313" key="5">
    <source>
        <dbReference type="Proteomes" id="UP000000768"/>
    </source>
</evidence>
<dbReference type="OMA" id="NGTGWYK"/>
<dbReference type="FunFam" id="3.40.33.10:FF:000004">
    <property type="entry name" value="CAP, cysteine-rich secretory protein, antigen 5"/>
    <property type="match status" value="1"/>
</dbReference>
<proteinExistence type="predicted"/>
<protein>
    <recommendedName>
        <fullName evidence="3">SCP domain-containing protein</fullName>
    </recommendedName>
</protein>
<dbReference type="Gene3D" id="3.40.33.10">
    <property type="entry name" value="CAP"/>
    <property type="match status" value="1"/>
</dbReference>
<name>C5YX29_SORBI</name>
<accession>C5YX29</accession>
<keyword evidence="5" id="KW-1185">Reference proteome</keyword>
<dbReference type="InterPro" id="IPR014044">
    <property type="entry name" value="CAP_dom"/>
</dbReference>
<feature type="compositionally biased region" description="Gly residues" evidence="1">
    <location>
        <begin position="38"/>
        <end position="48"/>
    </location>
</feature>
<evidence type="ECO:0000256" key="2">
    <source>
        <dbReference type="SAM" id="SignalP"/>
    </source>
</evidence>
<dbReference type="Proteomes" id="UP000000768">
    <property type="component" value="Chromosome 9"/>
</dbReference>
<sequence length="269" mass="29315">MARRLVVLRMAVVLLLAVAVVLSNVASTAMASSSLPTSGGGGGGGGGEQEAPSPPSPSEGGDDGDDKEQQEQEMDKEKQKQKEKERQVAAQKAAQEEKAAQQELLKYAQAKHLVASTKGSGSYKGIAREFLDGHNQLRARYGVAPVKWDRKLARQARRWSNTRRKDCQLKHSGDKGQSVFRSHDDWNATATDAIQEWSKEEAVYDKQREKCLGGRTYMECGHFALMVTKRTAKVGCARAECYQGGVFITCNYAAAADTGTKDKKKSSSK</sequence>
<organism evidence="4 5">
    <name type="scientific">Sorghum bicolor</name>
    <name type="common">Sorghum</name>
    <name type="synonym">Sorghum vulgare</name>
    <dbReference type="NCBI Taxonomy" id="4558"/>
    <lineage>
        <taxon>Eukaryota</taxon>
        <taxon>Viridiplantae</taxon>
        <taxon>Streptophyta</taxon>
        <taxon>Embryophyta</taxon>
        <taxon>Tracheophyta</taxon>
        <taxon>Spermatophyta</taxon>
        <taxon>Magnoliopsida</taxon>
        <taxon>Liliopsida</taxon>
        <taxon>Poales</taxon>
        <taxon>Poaceae</taxon>
        <taxon>PACMAD clade</taxon>
        <taxon>Panicoideae</taxon>
        <taxon>Andropogonodae</taxon>
        <taxon>Andropogoneae</taxon>
        <taxon>Sorghinae</taxon>
        <taxon>Sorghum</taxon>
    </lineage>
</organism>
<feature type="signal peptide" evidence="2">
    <location>
        <begin position="1"/>
        <end position="23"/>
    </location>
</feature>
<dbReference type="Pfam" id="PF00188">
    <property type="entry name" value="CAP"/>
    <property type="match status" value="1"/>
</dbReference>
<dbReference type="SMART" id="SM00198">
    <property type="entry name" value="SCP"/>
    <property type="match status" value="1"/>
</dbReference>
<dbReference type="STRING" id="4558.C5YX29"/>
<dbReference type="PANTHER" id="PTHR10334">
    <property type="entry name" value="CYSTEINE-RICH SECRETORY PROTEIN-RELATED"/>
    <property type="match status" value="1"/>
</dbReference>
<evidence type="ECO:0000256" key="1">
    <source>
        <dbReference type="SAM" id="MobiDB-lite"/>
    </source>
</evidence>